<proteinExistence type="predicted"/>
<protein>
    <submittedName>
        <fullName evidence="1">Uncharacterized protein</fullName>
    </submittedName>
</protein>
<dbReference type="STRING" id="478.A7456_10320"/>
<name>A0A1B8QN73_MORNO</name>
<comment type="caution">
    <text evidence="1">The sequence shown here is derived from an EMBL/GenBank/DDBJ whole genome shotgun (WGS) entry which is preliminary data.</text>
</comment>
<organism evidence="1 2">
    <name type="scientific">Moraxella nonliquefaciens</name>
    <dbReference type="NCBI Taxonomy" id="478"/>
    <lineage>
        <taxon>Bacteria</taxon>
        <taxon>Pseudomonadati</taxon>
        <taxon>Pseudomonadota</taxon>
        <taxon>Gammaproteobacteria</taxon>
        <taxon>Moraxellales</taxon>
        <taxon>Moraxellaceae</taxon>
        <taxon>Moraxella</taxon>
    </lineage>
</organism>
<dbReference type="Proteomes" id="UP000092575">
    <property type="component" value="Unassembled WGS sequence"/>
</dbReference>
<reference evidence="1 2" key="1">
    <citation type="submission" date="2016-05" db="EMBL/GenBank/DDBJ databases">
        <title>Draft genome sequence of Moraxella nonliquefaciens CCUG 348T.</title>
        <authorList>
            <person name="Salva-Serra F."/>
            <person name="Engstrom-Jakobsson H."/>
            <person name="Thorell K."/>
            <person name="Gonzales-Siles L."/>
            <person name="Karlsson R."/>
            <person name="Boulund F."/>
            <person name="Engstrand L."/>
            <person name="Kristiansson E."/>
            <person name="Moore E."/>
        </authorList>
    </citation>
    <scope>NUCLEOTIDE SEQUENCE [LARGE SCALE GENOMIC DNA]</scope>
    <source>
        <strain evidence="1 2">CCUG 348</strain>
    </source>
</reference>
<evidence type="ECO:0000313" key="2">
    <source>
        <dbReference type="Proteomes" id="UP000092575"/>
    </source>
</evidence>
<gene>
    <name evidence="1" type="ORF">A7456_10320</name>
</gene>
<accession>A0A1B8QN73</accession>
<evidence type="ECO:0000313" key="1">
    <source>
        <dbReference type="EMBL" id="OBX85502.1"/>
    </source>
</evidence>
<sequence>MSGVHIFGYCNLLYFAKWAGINRSGFHYFYDPIVLDLDGDGIETIAYDKLKKAVFDHDGMVTTQRALFNHNNISILAINEEERWAA</sequence>
<dbReference type="EMBL" id="LXTW01000008">
    <property type="protein sequence ID" value="OBX85502.1"/>
    <property type="molecule type" value="Genomic_DNA"/>
</dbReference>
<dbReference type="AlphaFoldDB" id="A0A1B8QN73"/>